<proteinExistence type="predicted"/>
<evidence type="ECO:0000313" key="3">
    <source>
        <dbReference type="Proteomes" id="UP000177324"/>
    </source>
</evidence>
<dbReference type="AlphaFoldDB" id="A0A1G1VL91"/>
<accession>A0A1G1VL91</accession>
<name>A0A1G1VL91_9BACT</name>
<dbReference type="Pfam" id="PF08334">
    <property type="entry name" value="T2SSG"/>
    <property type="match status" value="1"/>
</dbReference>
<dbReference type="Proteomes" id="UP000177324">
    <property type="component" value="Unassembled WGS sequence"/>
</dbReference>
<organism evidence="2 3">
    <name type="scientific">Candidatus Chisholmbacteria bacterium RIFCSPHIGHO2_01_FULL_48_12</name>
    <dbReference type="NCBI Taxonomy" id="1797589"/>
    <lineage>
        <taxon>Bacteria</taxon>
        <taxon>Candidatus Chisholmiibacteriota</taxon>
    </lineage>
</organism>
<dbReference type="InterPro" id="IPR013545">
    <property type="entry name" value="T2SS_protein-GspG_C"/>
</dbReference>
<dbReference type="EMBL" id="MHCH01000049">
    <property type="protein sequence ID" value="OGY16179.1"/>
    <property type="molecule type" value="Genomic_DNA"/>
</dbReference>
<sequence>MAVLGIVTAGGMLMAKTQIMKAQDARRKQDLNLIQKALEHYYSDFGRYPEEALVEDCGGSGLDPYLEQIPCDPALKSAYDYVLLASGKAYALYAKLIWTKDPVVTAIGCQNGCGPGNAYNYGVASANMSVSSGAAEEGVQPECGGPGNWFCFSSVCSECCPGSNYRCNGSGTRCILDATCGN</sequence>
<dbReference type="InterPro" id="IPR045584">
    <property type="entry name" value="Pilin-like"/>
</dbReference>
<evidence type="ECO:0000313" key="2">
    <source>
        <dbReference type="EMBL" id="OGY16179.1"/>
    </source>
</evidence>
<dbReference type="STRING" id="1797589.A2784_03840"/>
<protein>
    <recommendedName>
        <fullName evidence="1">Type II secretion system protein GspG C-terminal domain-containing protein</fullName>
    </recommendedName>
</protein>
<feature type="domain" description="Type II secretion system protein GspG C-terminal" evidence="1">
    <location>
        <begin position="18"/>
        <end position="92"/>
    </location>
</feature>
<comment type="caution">
    <text evidence="2">The sequence shown here is derived from an EMBL/GenBank/DDBJ whole genome shotgun (WGS) entry which is preliminary data.</text>
</comment>
<dbReference type="Gene3D" id="3.30.700.10">
    <property type="entry name" value="Glycoprotein, Type 4 Pilin"/>
    <property type="match status" value="1"/>
</dbReference>
<dbReference type="SUPFAM" id="SSF54523">
    <property type="entry name" value="Pili subunits"/>
    <property type="match status" value="1"/>
</dbReference>
<gene>
    <name evidence="2" type="ORF">A2784_03840</name>
</gene>
<evidence type="ECO:0000259" key="1">
    <source>
        <dbReference type="Pfam" id="PF08334"/>
    </source>
</evidence>
<reference evidence="2 3" key="1">
    <citation type="journal article" date="2016" name="Nat. Commun.">
        <title>Thousands of microbial genomes shed light on interconnected biogeochemical processes in an aquifer system.</title>
        <authorList>
            <person name="Anantharaman K."/>
            <person name="Brown C.T."/>
            <person name="Hug L.A."/>
            <person name="Sharon I."/>
            <person name="Castelle C.J."/>
            <person name="Probst A.J."/>
            <person name="Thomas B.C."/>
            <person name="Singh A."/>
            <person name="Wilkins M.J."/>
            <person name="Karaoz U."/>
            <person name="Brodie E.L."/>
            <person name="Williams K.H."/>
            <person name="Hubbard S.S."/>
            <person name="Banfield J.F."/>
        </authorList>
    </citation>
    <scope>NUCLEOTIDE SEQUENCE [LARGE SCALE GENOMIC DNA]</scope>
</reference>